<gene>
    <name evidence="2" type="ORF">IV203_026094</name>
</gene>
<dbReference type="EMBL" id="JAGRRH010000010">
    <property type="protein sequence ID" value="KAG7362734.1"/>
    <property type="molecule type" value="Genomic_DNA"/>
</dbReference>
<feature type="region of interest" description="Disordered" evidence="1">
    <location>
        <begin position="81"/>
        <end position="103"/>
    </location>
</feature>
<keyword evidence="3" id="KW-1185">Reference proteome</keyword>
<reference evidence="2" key="2">
    <citation type="submission" date="2021-04" db="EMBL/GenBank/DDBJ databases">
        <authorList>
            <person name="Podell S."/>
        </authorList>
    </citation>
    <scope>NUCLEOTIDE SEQUENCE</scope>
    <source>
        <strain evidence="2">Hildebrandi</strain>
    </source>
</reference>
<comment type="caution">
    <text evidence="2">The sequence shown here is derived from an EMBL/GenBank/DDBJ whole genome shotgun (WGS) entry which is preliminary data.</text>
</comment>
<organism evidence="2 3">
    <name type="scientific">Nitzschia inconspicua</name>
    <dbReference type="NCBI Taxonomy" id="303405"/>
    <lineage>
        <taxon>Eukaryota</taxon>
        <taxon>Sar</taxon>
        <taxon>Stramenopiles</taxon>
        <taxon>Ochrophyta</taxon>
        <taxon>Bacillariophyta</taxon>
        <taxon>Bacillariophyceae</taxon>
        <taxon>Bacillariophycidae</taxon>
        <taxon>Bacillariales</taxon>
        <taxon>Bacillariaceae</taxon>
        <taxon>Nitzschia</taxon>
    </lineage>
</organism>
<dbReference type="Proteomes" id="UP000693970">
    <property type="component" value="Unassembled WGS sequence"/>
</dbReference>
<dbReference type="AlphaFoldDB" id="A0A9K3LHX5"/>
<proteinExistence type="predicted"/>
<protein>
    <submittedName>
        <fullName evidence="2">Uncharacterized protein</fullName>
    </submittedName>
</protein>
<reference evidence="2" key="1">
    <citation type="journal article" date="2021" name="Sci. Rep.">
        <title>Diploid genomic architecture of Nitzschia inconspicua, an elite biomass production diatom.</title>
        <authorList>
            <person name="Oliver A."/>
            <person name="Podell S."/>
            <person name="Pinowska A."/>
            <person name="Traller J.C."/>
            <person name="Smith S.R."/>
            <person name="McClure R."/>
            <person name="Beliaev A."/>
            <person name="Bohutskyi P."/>
            <person name="Hill E.A."/>
            <person name="Rabines A."/>
            <person name="Zheng H."/>
            <person name="Allen L.Z."/>
            <person name="Kuo A."/>
            <person name="Grigoriev I.V."/>
            <person name="Allen A.E."/>
            <person name="Hazlebeck D."/>
            <person name="Allen E.E."/>
        </authorList>
    </citation>
    <scope>NUCLEOTIDE SEQUENCE</scope>
    <source>
        <strain evidence="2">Hildebrandi</strain>
    </source>
</reference>
<accession>A0A9K3LHX5</accession>
<name>A0A9K3LHX5_9STRA</name>
<evidence type="ECO:0000313" key="2">
    <source>
        <dbReference type="EMBL" id="KAG7362734.1"/>
    </source>
</evidence>
<evidence type="ECO:0000313" key="3">
    <source>
        <dbReference type="Proteomes" id="UP000693970"/>
    </source>
</evidence>
<dbReference type="OrthoDB" id="45828at2759"/>
<sequence length="139" mass="15084">MVFSVVAATARRRIAYMAAHKTPFTNQCQRRAMGHGPAPEWEGIDKVVRGTFPHDHQLAMAIMGGYSALFVLYKIKSTVSKPKQGEPAVTPAAMAGEAPPGQGMPAIDSPEFGSFLETDRFTKMMESDDFGHIIEGTKA</sequence>
<evidence type="ECO:0000256" key="1">
    <source>
        <dbReference type="SAM" id="MobiDB-lite"/>
    </source>
</evidence>